<dbReference type="OrthoDB" id="8115817at2"/>
<accession>A0A0U1NKC1</accession>
<dbReference type="AlphaFoldDB" id="A0A0U1NKC1"/>
<dbReference type="RefSeq" id="WP_048598592.1">
    <property type="nucleotide sequence ID" value="NZ_CAXIAP010000031.1"/>
</dbReference>
<dbReference type="Proteomes" id="UP000048949">
    <property type="component" value="Unassembled WGS sequence"/>
</dbReference>
<protein>
    <submittedName>
        <fullName evidence="2">Uncharacterized protein</fullName>
    </submittedName>
</protein>
<dbReference type="STRING" id="282199.GCA_001049735_01236"/>
<gene>
    <name evidence="2" type="ORF">NIG5292_01237</name>
</gene>
<evidence type="ECO:0000256" key="1">
    <source>
        <dbReference type="SAM" id="Phobius"/>
    </source>
</evidence>
<reference evidence="2 3" key="1">
    <citation type="submission" date="2015-04" db="EMBL/GenBank/DDBJ databases">
        <authorList>
            <person name="Syromyatnikov M.Y."/>
            <person name="Popov V.N."/>
        </authorList>
    </citation>
    <scope>NUCLEOTIDE SEQUENCE [LARGE SCALE GENOMIC DNA]</scope>
    <source>
        <strain evidence="2 3">CECT 5292</strain>
    </source>
</reference>
<keyword evidence="1" id="KW-1133">Transmembrane helix</keyword>
<keyword evidence="3" id="KW-1185">Reference proteome</keyword>
<name>A0A0U1NKC1_9RHOB</name>
<evidence type="ECO:0000313" key="3">
    <source>
        <dbReference type="Proteomes" id="UP000048949"/>
    </source>
</evidence>
<sequence>MSYMVKLIAGLTGTAFLCIFIGGLSQSISSGFAGFVGGAPFMLIAILVCGMAVYDFWDECVRKK</sequence>
<keyword evidence="1" id="KW-0472">Membrane</keyword>
<feature type="transmembrane region" description="Helical" evidence="1">
    <location>
        <begin position="37"/>
        <end position="57"/>
    </location>
</feature>
<dbReference type="EMBL" id="CVQV01000005">
    <property type="protein sequence ID" value="CRK75194.1"/>
    <property type="molecule type" value="Genomic_DNA"/>
</dbReference>
<proteinExistence type="predicted"/>
<organism evidence="2 3">
    <name type="scientific">Nereida ignava</name>
    <dbReference type="NCBI Taxonomy" id="282199"/>
    <lineage>
        <taxon>Bacteria</taxon>
        <taxon>Pseudomonadati</taxon>
        <taxon>Pseudomonadota</taxon>
        <taxon>Alphaproteobacteria</taxon>
        <taxon>Rhodobacterales</taxon>
        <taxon>Roseobacteraceae</taxon>
        <taxon>Nereida</taxon>
    </lineage>
</organism>
<evidence type="ECO:0000313" key="2">
    <source>
        <dbReference type="EMBL" id="CRK75194.1"/>
    </source>
</evidence>
<keyword evidence="1" id="KW-0812">Transmembrane</keyword>